<keyword evidence="5" id="KW-1185">Reference proteome</keyword>
<dbReference type="PANTHER" id="PTHR24198:SF165">
    <property type="entry name" value="ANKYRIN REPEAT-CONTAINING PROTEIN-RELATED"/>
    <property type="match status" value="1"/>
</dbReference>
<evidence type="ECO:0000256" key="2">
    <source>
        <dbReference type="ARBA" id="ARBA00023043"/>
    </source>
</evidence>
<evidence type="ECO:0000256" key="1">
    <source>
        <dbReference type="ARBA" id="ARBA00022737"/>
    </source>
</evidence>
<dbReference type="PROSITE" id="PS50088">
    <property type="entry name" value="ANK_REPEAT"/>
    <property type="match status" value="3"/>
</dbReference>
<dbReference type="PANTHER" id="PTHR24198">
    <property type="entry name" value="ANKYRIN REPEAT AND PROTEIN KINASE DOMAIN-CONTAINING PROTEIN"/>
    <property type="match status" value="1"/>
</dbReference>
<dbReference type="PROSITE" id="PS50297">
    <property type="entry name" value="ANK_REP_REGION"/>
    <property type="match status" value="3"/>
</dbReference>
<dbReference type="SMART" id="SM00248">
    <property type="entry name" value="ANK"/>
    <property type="match status" value="6"/>
</dbReference>
<evidence type="ECO:0000313" key="5">
    <source>
        <dbReference type="Proteomes" id="UP000766486"/>
    </source>
</evidence>
<dbReference type="InterPro" id="IPR036770">
    <property type="entry name" value="Ankyrin_rpt-contain_sf"/>
</dbReference>
<sequence>MGEFDFDSRTADIHQALDWGHCEEDEINNLNKVMSFVDDAPQFNTTLVHLAALGELEMMEALEEEPWAINQPDRYGMAPIHYATMDGDLEILKLLIWAEADVNISDLDGLTPLMFAALNGHIDCIRLLIDHKCNIEQRSHTQFRAIHYAAQFCQPRSVLALVAAGASASARGWLGQTPLHRLTRSDTDTNLEAIKETILSLLMIKGVSIDAKDSNGDTPVFRAVAKGNLPVLRCLVEAGGSLLSINDGSRNILHMLALYADEKILRYLSSLDPKMFLGINTQHRAADGWTPIDLIPIDAPDAVQGPQVAAISGSPAQDFKALYCMVRDANLRHRIEQLCTVIRLMHQQQVPGARLQLAQVINEKKKWGQIELVAWYRGVDQMVQALDFDKVIVALEDDIQQLTSQIGSTGAAGLGNGRGVSGVFN</sequence>
<keyword evidence="1" id="KW-0677">Repeat</keyword>
<protein>
    <submittedName>
        <fullName evidence="4">Uncharacterized protein</fullName>
    </submittedName>
</protein>
<dbReference type="InterPro" id="IPR002110">
    <property type="entry name" value="Ankyrin_rpt"/>
</dbReference>
<proteinExistence type="predicted"/>
<accession>A0ABY6U0Q7</accession>
<dbReference type="Gene3D" id="1.25.40.20">
    <property type="entry name" value="Ankyrin repeat-containing domain"/>
    <property type="match status" value="2"/>
</dbReference>
<dbReference type="SUPFAM" id="SSF48403">
    <property type="entry name" value="Ankyrin repeat"/>
    <property type="match status" value="1"/>
</dbReference>
<evidence type="ECO:0000313" key="4">
    <source>
        <dbReference type="EMBL" id="VUC24621.1"/>
    </source>
</evidence>
<organism evidence="4 5">
    <name type="scientific">Bionectria ochroleuca</name>
    <name type="common">Gliocladium roseum</name>
    <dbReference type="NCBI Taxonomy" id="29856"/>
    <lineage>
        <taxon>Eukaryota</taxon>
        <taxon>Fungi</taxon>
        <taxon>Dikarya</taxon>
        <taxon>Ascomycota</taxon>
        <taxon>Pezizomycotina</taxon>
        <taxon>Sordariomycetes</taxon>
        <taxon>Hypocreomycetidae</taxon>
        <taxon>Hypocreales</taxon>
        <taxon>Bionectriaceae</taxon>
        <taxon>Clonostachys</taxon>
    </lineage>
</organism>
<dbReference type="Pfam" id="PF12796">
    <property type="entry name" value="Ank_2"/>
    <property type="match status" value="2"/>
</dbReference>
<reference evidence="4 5" key="1">
    <citation type="submission" date="2019-06" db="EMBL/GenBank/DDBJ databases">
        <authorList>
            <person name="Broberg M."/>
        </authorList>
    </citation>
    <scope>NUCLEOTIDE SEQUENCE [LARGE SCALE GENOMIC DNA]</scope>
</reference>
<feature type="repeat" description="ANK" evidence="3">
    <location>
        <begin position="108"/>
        <end position="140"/>
    </location>
</feature>
<evidence type="ECO:0000256" key="3">
    <source>
        <dbReference type="PROSITE-ProRule" id="PRU00023"/>
    </source>
</evidence>
<gene>
    <name evidence="4" type="ORF">CLO192961_LOCUS147928</name>
</gene>
<name>A0ABY6U0Q7_BIOOC</name>
<comment type="caution">
    <text evidence="4">The sequence shown here is derived from an EMBL/GenBank/DDBJ whole genome shotgun (WGS) entry which is preliminary data.</text>
</comment>
<dbReference type="EMBL" id="CABFNS010000722">
    <property type="protein sequence ID" value="VUC24621.1"/>
    <property type="molecule type" value="Genomic_DNA"/>
</dbReference>
<keyword evidence="2 3" id="KW-0040">ANK repeat</keyword>
<feature type="repeat" description="ANK" evidence="3">
    <location>
        <begin position="75"/>
        <end position="107"/>
    </location>
</feature>
<feature type="repeat" description="ANK" evidence="3">
    <location>
        <begin position="215"/>
        <end position="247"/>
    </location>
</feature>
<dbReference type="Proteomes" id="UP000766486">
    <property type="component" value="Unassembled WGS sequence"/>
</dbReference>